<dbReference type="PRINTS" id="PR00038">
    <property type="entry name" value="HTHLUXR"/>
</dbReference>
<feature type="domain" description="Response regulatory" evidence="5">
    <location>
        <begin position="6"/>
        <end position="122"/>
    </location>
</feature>
<keyword evidence="7" id="KW-1185">Reference proteome</keyword>
<dbReference type="CDD" id="cd06170">
    <property type="entry name" value="LuxR_C_like"/>
    <property type="match status" value="1"/>
</dbReference>
<dbReference type="Proteomes" id="UP001200430">
    <property type="component" value="Unassembled WGS sequence"/>
</dbReference>
<evidence type="ECO:0000256" key="3">
    <source>
        <dbReference type="PROSITE-ProRule" id="PRU00169"/>
    </source>
</evidence>
<dbReference type="SUPFAM" id="SSF46894">
    <property type="entry name" value="C-terminal effector domain of the bipartite response regulators"/>
    <property type="match status" value="1"/>
</dbReference>
<dbReference type="InterPro" id="IPR001789">
    <property type="entry name" value="Sig_transdc_resp-reg_receiver"/>
</dbReference>
<evidence type="ECO:0000256" key="1">
    <source>
        <dbReference type="ARBA" id="ARBA00022553"/>
    </source>
</evidence>
<dbReference type="SMART" id="SM00421">
    <property type="entry name" value="HTH_LUXR"/>
    <property type="match status" value="1"/>
</dbReference>
<keyword evidence="2" id="KW-0238">DNA-binding</keyword>
<proteinExistence type="predicted"/>
<sequence length="222" mass="24359">MEKTIRVLVVDDHAIFRTGVINTLSLEDDIEVVGEAGDGLEALELMRKVNFDVALVDVTMPRMGGVELMGKMEEAGFARSVIALTALEDDRDMVFLSKAGVKGFVLKTSGFDELISAIRTVSGGDNYVDSRAAGKLLNCFSEDSSRERGMSRLSERELEVLYWLAQGLNGQDIAERLSLSDKTVKNHISHILAKLGVSDRTQAVAWAWRSGLASKDPSFFKD</sequence>
<dbReference type="RefSeq" id="WP_236099886.1">
    <property type="nucleotide sequence ID" value="NZ_JAKGUD010000011.1"/>
</dbReference>
<dbReference type="PROSITE" id="PS50043">
    <property type="entry name" value="HTH_LUXR_2"/>
    <property type="match status" value="1"/>
</dbReference>
<accession>A0ABS9EPR2</accession>
<dbReference type="InterPro" id="IPR011006">
    <property type="entry name" value="CheY-like_superfamily"/>
</dbReference>
<dbReference type="PROSITE" id="PS50110">
    <property type="entry name" value="RESPONSE_REGULATORY"/>
    <property type="match status" value="1"/>
</dbReference>
<dbReference type="CDD" id="cd17535">
    <property type="entry name" value="REC_NarL-like"/>
    <property type="match status" value="1"/>
</dbReference>
<dbReference type="Pfam" id="PF00072">
    <property type="entry name" value="Response_reg"/>
    <property type="match status" value="1"/>
</dbReference>
<dbReference type="InterPro" id="IPR058245">
    <property type="entry name" value="NreC/VraR/RcsB-like_REC"/>
</dbReference>
<dbReference type="SUPFAM" id="SSF52172">
    <property type="entry name" value="CheY-like"/>
    <property type="match status" value="1"/>
</dbReference>
<reference evidence="6 7" key="1">
    <citation type="submission" date="2022-01" db="EMBL/GenBank/DDBJ databases">
        <title>Dethiosulfovibrio faecalis sp. nov., a novel proteolytic, non-sulfur-reducing bacterium isolated from a marine aquaculture solid waste bioreactor.</title>
        <authorList>
            <person name="Grabowski S."/>
            <person name="Apolinario E."/>
            <person name="Schneider N."/>
            <person name="Marshall C.W."/>
            <person name="Sowers K.R."/>
        </authorList>
    </citation>
    <scope>NUCLEOTIDE SEQUENCE [LARGE SCALE GENOMIC DNA]</scope>
    <source>
        <strain evidence="6 7">DSM 12537</strain>
    </source>
</reference>
<dbReference type="InterPro" id="IPR016032">
    <property type="entry name" value="Sig_transdc_resp-reg_C-effctor"/>
</dbReference>
<feature type="modified residue" description="4-aspartylphosphate" evidence="3">
    <location>
        <position position="57"/>
    </location>
</feature>
<gene>
    <name evidence="6" type="ORF">L2W38_10205</name>
</gene>
<dbReference type="PANTHER" id="PTHR43214">
    <property type="entry name" value="TWO-COMPONENT RESPONSE REGULATOR"/>
    <property type="match status" value="1"/>
</dbReference>
<evidence type="ECO:0000259" key="4">
    <source>
        <dbReference type="PROSITE" id="PS50043"/>
    </source>
</evidence>
<evidence type="ECO:0000259" key="5">
    <source>
        <dbReference type="PROSITE" id="PS50110"/>
    </source>
</evidence>
<dbReference type="Gene3D" id="3.40.50.2300">
    <property type="match status" value="1"/>
</dbReference>
<evidence type="ECO:0000313" key="6">
    <source>
        <dbReference type="EMBL" id="MCF4143182.1"/>
    </source>
</evidence>
<dbReference type="InterPro" id="IPR000792">
    <property type="entry name" value="Tscrpt_reg_LuxR_C"/>
</dbReference>
<keyword evidence="1 3" id="KW-0597">Phosphoprotein</keyword>
<evidence type="ECO:0000256" key="2">
    <source>
        <dbReference type="ARBA" id="ARBA00023125"/>
    </source>
</evidence>
<feature type="domain" description="HTH luxR-type" evidence="4">
    <location>
        <begin position="146"/>
        <end position="211"/>
    </location>
</feature>
<organism evidence="6 7">
    <name type="scientific">Dethiosulfovibrio marinus</name>
    <dbReference type="NCBI Taxonomy" id="133532"/>
    <lineage>
        <taxon>Bacteria</taxon>
        <taxon>Thermotogati</taxon>
        <taxon>Synergistota</taxon>
        <taxon>Synergistia</taxon>
        <taxon>Synergistales</taxon>
        <taxon>Dethiosulfovibrionaceae</taxon>
        <taxon>Dethiosulfovibrio</taxon>
    </lineage>
</organism>
<protein>
    <submittedName>
        <fullName evidence="6">Response regulator transcription factor</fullName>
    </submittedName>
</protein>
<dbReference type="Pfam" id="PF00196">
    <property type="entry name" value="GerE"/>
    <property type="match status" value="1"/>
</dbReference>
<dbReference type="EMBL" id="JAKGUD010000011">
    <property type="protein sequence ID" value="MCF4143182.1"/>
    <property type="molecule type" value="Genomic_DNA"/>
</dbReference>
<comment type="caution">
    <text evidence="6">The sequence shown here is derived from an EMBL/GenBank/DDBJ whole genome shotgun (WGS) entry which is preliminary data.</text>
</comment>
<dbReference type="SMART" id="SM00448">
    <property type="entry name" value="REC"/>
    <property type="match status" value="1"/>
</dbReference>
<dbReference type="InterPro" id="IPR039420">
    <property type="entry name" value="WalR-like"/>
</dbReference>
<evidence type="ECO:0000313" key="7">
    <source>
        <dbReference type="Proteomes" id="UP001200430"/>
    </source>
</evidence>
<name>A0ABS9EPR2_9BACT</name>